<gene>
    <name evidence="1" type="ORF">GH714_026612</name>
</gene>
<evidence type="ECO:0000313" key="1">
    <source>
        <dbReference type="EMBL" id="KAF2301572.1"/>
    </source>
</evidence>
<protein>
    <recommendedName>
        <fullName evidence="3">Wall-associated receptor kinase galacturonan-binding domain-containing protein</fullName>
    </recommendedName>
</protein>
<dbReference type="Proteomes" id="UP000467840">
    <property type="component" value="Chromosome 4"/>
</dbReference>
<dbReference type="PANTHER" id="PTHR33491">
    <property type="entry name" value="OSJNBA0016N04.9 PROTEIN"/>
    <property type="match status" value="1"/>
</dbReference>
<sequence>MGNKDCYFNEWFEIKCNESAYPPRAFIPSIEMEVFYIDVSGEAIVRSPIISSNCSGRKGDKPISLTGSPFYISNSNSLIAVGCDIRALLMDDPLLRIGCDSRCHGQKDIDLREMLPKLQTIDSDGYFDRKRFTDGCKLAFLAIDRGRRFDQFLVPRHPYVQFLMQLDWTINSTLMRAVDNETADCYNNAGVNASEFQFNCRCRESSYEGNP</sequence>
<comment type="caution">
    <text evidence="1">The sequence shown here is derived from an EMBL/GenBank/DDBJ whole genome shotgun (WGS) entry which is preliminary data.</text>
</comment>
<reference evidence="1 2" key="1">
    <citation type="journal article" date="2020" name="Mol. Plant">
        <title>The Chromosome-Based Rubber Tree Genome Provides New Insights into Spurge Genome Evolution and Rubber Biosynthesis.</title>
        <authorList>
            <person name="Liu J."/>
            <person name="Shi C."/>
            <person name="Shi C.C."/>
            <person name="Li W."/>
            <person name="Zhang Q.J."/>
            <person name="Zhang Y."/>
            <person name="Li K."/>
            <person name="Lu H.F."/>
            <person name="Shi C."/>
            <person name="Zhu S.T."/>
            <person name="Xiao Z.Y."/>
            <person name="Nan H."/>
            <person name="Yue Y."/>
            <person name="Zhu X.G."/>
            <person name="Wu Y."/>
            <person name="Hong X.N."/>
            <person name="Fan G.Y."/>
            <person name="Tong Y."/>
            <person name="Zhang D."/>
            <person name="Mao C.L."/>
            <person name="Liu Y.L."/>
            <person name="Hao S.J."/>
            <person name="Liu W.Q."/>
            <person name="Lv M.Q."/>
            <person name="Zhang H.B."/>
            <person name="Liu Y."/>
            <person name="Hu-Tang G.R."/>
            <person name="Wang J.P."/>
            <person name="Wang J.H."/>
            <person name="Sun Y.H."/>
            <person name="Ni S.B."/>
            <person name="Chen W.B."/>
            <person name="Zhang X.C."/>
            <person name="Jiao Y.N."/>
            <person name="Eichler E.E."/>
            <person name="Li G.H."/>
            <person name="Liu X."/>
            <person name="Gao L.Z."/>
        </authorList>
    </citation>
    <scope>NUCLEOTIDE SEQUENCE [LARGE SCALE GENOMIC DNA]</scope>
    <source>
        <strain evidence="2">cv. GT1</strain>
        <tissue evidence="1">Leaf</tissue>
    </source>
</reference>
<evidence type="ECO:0000313" key="2">
    <source>
        <dbReference type="Proteomes" id="UP000467840"/>
    </source>
</evidence>
<dbReference type="EMBL" id="JAAGAX010000010">
    <property type="protein sequence ID" value="KAF2301572.1"/>
    <property type="molecule type" value="Genomic_DNA"/>
</dbReference>
<name>A0A6A6LJH7_HEVBR</name>
<dbReference type="AlphaFoldDB" id="A0A6A6LJH7"/>
<organism evidence="1 2">
    <name type="scientific">Hevea brasiliensis</name>
    <name type="common">Para rubber tree</name>
    <name type="synonym">Siphonia brasiliensis</name>
    <dbReference type="NCBI Taxonomy" id="3981"/>
    <lineage>
        <taxon>Eukaryota</taxon>
        <taxon>Viridiplantae</taxon>
        <taxon>Streptophyta</taxon>
        <taxon>Embryophyta</taxon>
        <taxon>Tracheophyta</taxon>
        <taxon>Spermatophyta</taxon>
        <taxon>Magnoliopsida</taxon>
        <taxon>eudicotyledons</taxon>
        <taxon>Gunneridae</taxon>
        <taxon>Pentapetalae</taxon>
        <taxon>rosids</taxon>
        <taxon>fabids</taxon>
        <taxon>Malpighiales</taxon>
        <taxon>Euphorbiaceae</taxon>
        <taxon>Crotonoideae</taxon>
        <taxon>Micrandreae</taxon>
        <taxon>Hevea</taxon>
    </lineage>
</organism>
<accession>A0A6A6LJH7</accession>
<proteinExistence type="predicted"/>
<keyword evidence="2" id="KW-1185">Reference proteome</keyword>
<evidence type="ECO:0008006" key="3">
    <source>
        <dbReference type="Google" id="ProtNLM"/>
    </source>
</evidence>